<dbReference type="EMBL" id="CAJVQB010136918">
    <property type="protein sequence ID" value="CAG8854365.1"/>
    <property type="molecule type" value="Genomic_DNA"/>
</dbReference>
<feature type="non-terminal residue" evidence="1">
    <location>
        <position position="81"/>
    </location>
</feature>
<gene>
    <name evidence="1" type="ORF">GMARGA_LOCUS43186</name>
</gene>
<comment type="caution">
    <text evidence="1">The sequence shown here is derived from an EMBL/GenBank/DDBJ whole genome shotgun (WGS) entry which is preliminary data.</text>
</comment>
<protein>
    <submittedName>
        <fullName evidence="1">25384_t:CDS:1</fullName>
    </submittedName>
</protein>
<dbReference type="InterPro" id="IPR021109">
    <property type="entry name" value="Peptidase_aspartic_dom_sf"/>
</dbReference>
<proteinExistence type="predicted"/>
<name>A0ABN7XHU7_GIGMA</name>
<feature type="non-terminal residue" evidence="1">
    <location>
        <position position="1"/>
    </location>
</feature>
<dbReference type="Proteomes" id="UP000789901">
    <property type="component" value="Unassembled WGS sequence"/>
</dbReference>
<evidence type="ECO:0000313" key="1">
    <source>
        <dbReference type="EMBL" id="CAG8854365.1"/>
    </source>
</evidence>
<keyword evidence="2" id="KW-1185">Reference proteome</keyword>
<dbReference type="Gene3D" id="2.40.70.10">
    <property type="entry name" value="Acid Proteases"/>
    <property type="match status" value="1"/>
</dbReference>
<organism evidence="1 2">
    <name type="scientific">Gigaspora margarita</name>
    <dbReference type="NCBI Taxonomy" id="4874"/>
    <lineage>
        <taxon>Eukaryota</taxon>
        <taxon>Fungi</taxon>
        <taxon>Fungi incertae sedis</taxon>
        <taxon>Mucoromycota</taxon>
        <taxon>Glomeromycotina</taxon>
        <taxon>Glomeromycetes</taxon>
        <taxon>Diversisporales</taxon>
        <taxon>Gigasporaceae</taxon>
        <taxon>Gigaspora</taxon>
    </lineage>
</organism>
<accession>A0ABN7XHU7</accession>
<reference evidence="1 2" key="1">
    <citation type="submission" date="2021-06" db="EMBL/GenBank/DDBJ databases">
        <authorList>
            <person name="Kallberg Y."/>
            <person name="Tangrot J."/>
            <person name="Rosling A."/>
        </authorList>
    </citation>
    <scope>NUCLEOTIDE SEQUENCE [LARGE SCALE GENOMIC DNA]</scope>
    <source>
        <strain evidence="1 2">120-4 pot B 10/14</strain>
    </source>
</reference>
<sequence length="81" mass="8691">EIQDIQFDDNSAGIIVNNLPGGNYSNGVAMVDCNIPPTFDISFEIANHKWRVPSGAIIKDVINGTDKCESIITGGAIDSPW</sequence>
<evidence type="ECO:0000313" key="2">
    <source>
        <dbReference type="Proteomes" id="UP000789901"/>
    </source>
</evidence>